<keyword evidence="7" id="KW-0653">Protein transport</keyword>
<dbReference type="Pfam" id="PF02472">
    <property type="entry name" value="ExbD"/>
    <property type="match status" value="1"/>
</dbReference>
<name>A0A858RLT1_9BACT</name>
<evidence type="ECO:0000256" key="6">
    <source>
        <dbReference type="ARBA" id="ARBA00023136"/>
    </source>
</evidence>
<evidence type="ECO:0000313" key="9">
    <source>
        <dbReference type="EMBL" id="QJE97561.1"/>
    </source>
</evidence>
<proteinExistence type="inferred from homology"/>
<evidence type="ECO:0000256" key="1">
    <source>
        <dbReference type="ARBA" id="ARBA00004162"/>
    </source>
</evidence>
<dbReference type="PANTHER" id="PTHR30558">
    <property type="entry name" value="EXBD MEMBRANE COMPONENT OF PMF-DRIVEN MACROMOLECULE IMPORT SYSTEM"/>
    <property type="match status" value="1"/>
</dbReference>
<keyword evidence="3" id="KW-1003">Cell membrane</keyword>
<dbReference type="GO" id="GO:0022857">
    <property type="term" value="F:transmembrane transporter activity"/>
    <property type="evidence" value="ECO:0007669"/>
    <property type="project" value="InterPro"/>
</dbReference>
<comment type="subcellular location">
    <subcellularLocation>
        <location evidence="1">Cell membrane</location>
        <topology evidence="1">Single-pass membrane protein</topology>
    </subcellularLocation>
    <subcellularLocation>
        <location evidence="7">Cell membrane</location>
        <topology evidence="7">Single-pass type II membrane protein</topology>
    </subcellularLocation>
</comment>
<keyword evidence="4 7" id="KW-0812">Transmembrane</keyword>
<dbReference type="GO" id="GO:0015031">
    <property type="term" value="P:protein transport"/>
    <property type="evidence" value="ECO:0007669"/>
    <property type="project" value="UniProtKB-KW"/>
</dbReference>
<dbReference type="EMBL" id="CP051774">
    <property type="protein sequence ID" value="QJE97561.1"/>
    <property type="molecule type" value="Genomic_DNA"/>
</dbReference>
<protein>
    <submittedName>
        <fullName evidence="9">Biopolymer transporter ExbD</fullName>
    </submittedName>
</protein>
<evidence type="ECO:0000256" key="4">
    <source>
        <dbReference type="ARBA" id="ARBA00022692"/>
    </source>
</evidence>
<evidence type="ECO:0000256" key="8">
    <source>
        <dbReference type="SAM" id="Phobius"/>
    </source>
</evidence>
<evidence type="ECO:0000256" key="3">
    <source>
        <dbReference type="ARBA" id="ARBA00022475"/>
    </source>
</evidence>
<gene>
    <name evidence="9" type="ORF">HHL09_17830</name>
</gene>
<evidence type="ECO:0000313" key="10">
    <source>
        <dbReference type="Proteomes" id="UP000501812"/>
    </source>
</evidence>
<dbReference type="Gene3D" id="3.30.420.270">
    <property type="match status" value="1"/>
</dbReference>
<keyword evidence="7" id="KW-0813">Transport</keyword>
<accession>A0A858RLT1</accession>
<dbReference type="GO" id="GO:0005886">
    <property type="term" value="C:plasma membrane"/>
    <property type="evidence" value="ECO:0007669"/>
    <property type="project" value="UniProtKB-SubCell"/>
</dbReference>
<dbReference type="RefSeq" id="WP_169455987.1">
    <property type="nucleotide sequence ID" value="NZ_CP051774.1"/>
</dbReference>
<dbReference type="KEGG" id="luo:HHL09_17830"/>
<keyword evidence="5 8" id="KW-1133">Transmembrane helix</keyword>
<evidence type="ECO:0000256" key="5">
    <source>
        <dbReference type="ARBA" id="ARBA00022989"/>
    </source>
</evidence>
<comment type="similarity">
    <text evidence="2 7">Belongs to the ExbD/TolR family.</text>
</comment>
<organism evidence="9 10">
    <name type="scientific">Luteolibacter luteus</name>
    <dbReference type="NCBI Taxonomy" id="2728835"/>
    <lineage>
        <taxon>Bacteria</taxon>
        <taxon>Pseudomonadati</taxon>
        <taxon>Verrucomicrobiota</taxon>
        <taxon>Verrucomicrobiia</taxon>
        <taxon>Verrucomicrobiales</taxon>
        <taxon>Verrucomicrobiaceae</taxon>
        <taxon>Luteolibacter</taxon>
    </lineage>
</organism>
<reference evidence="9 10" key="1">
    <citation type="submission" date="2020-04" db="EMBL/GenBank/DDBJ databases">
        <title>Luteolibacter sp. G-1-1-1 isolated from soil.</title>
        <authorList>
            <person name="Dahal R.H."/>
        </authorList>
    </citation>
    <scope>NUCLEOTIDE SEQUENCE [LARGE SCALE GENOMIC DNA]</scope>
    <source>
        <strain evidence="9 10">G-1-1-1</strain>
    </source>
</reference>
<sequence length="144" mass="15649">MAGGGGGGDGEPEFQIAPMIDVLLVLLVFFVMITSAEVLKVDKALTLPVSPNAKKREPEMAKHEYAVNLRFDAGTNKGILVVDDKVYTDWQELVPVLQENKKRDEKLRVVVRGDKDVPAGEIQRAMNLIGEAGIADIAFASSNK</sequence>
<dbReference type="Proteomes" id="UP000501812">
    <property type="component" value="Chromosome"/>
</dbReference>
<feature type="transmembrane region" description="Helical" evidence="8">
    <location>
        <begin position="16"/>
        <end position="39"/>
    </location>
</feature>
<keyword evidence="6 8" id="KW-0472">Membrane</keyword>
<keyword evidence="10" id="KW-1185">Reference proteome</keyword>
<evidence type="ECO:0000256" key="7">
    <source>
        <dbReference type="RuleBase" id="RU003879"/>
    </source>
</evidence>
<dbReference type="AlphaFoldDB" id="A0A858RLT1"/>
<evidence type="ECO:0000256" key="2">
    <source>
        <dbReference type="ARBA" id="ARBA00005811"/>
    </source>
</evidence>
<dbReference type="InterPro" id="IPR003400">
    <property type="entry name" value="ExbD"/>
</dbReference>